<feature type="domain" description="FAD/NAD(P)-binding" evidence="1">
    <location>
        <begin position="9"/>
        <end position="117"/>
    </location>
</feature>
<proteinExistence type="predicted"/>
<dbReference type="InterPro" id="IPR036188">
    <property type="entry name" value="FAD/NAD-bd_sf"/>
</dbReference>
<dbReference type="GO" id="GO:0003955">
    <property type="term" value="F:NAD(P)H dehydrogenase (quinone) activity"/>
    <property type="evidence" value="ECO:0007669"/>
    <property type="project" value="TreeGrafter"/>
</dbReference>
<dbReference type="Pfam" id="PF07992">
    <property type="entry name" value="Pyr_redox_2"/>
    <property type="match status" value="1"/>
</dbReference>
<dbReference type="Gene3D" id="3.50.50.60">
    <property type="entry name" value="FAD/NAD(P)-binding domain"/>
    <property type="match status" value="1"/>
</dbReference>
<dbReference type="SUPFAM" id="SSF51905">
    <property type="entry name" value="FAD/NAD(P)-binding domain"/>
    <property type="match status" value="1"/>
</dbReference>
<dbReference type="GO" id="GO:0050660">
    <property type="term" value="F:flavin adenine dinucleotide binding"/>
    <property type="evidence" value="ECO:0007669"/>
    <property type="project" value="TreeGrafter"/>
</dbReference>
<feature type="non-terminal residue" evidence="2">
    <location>
        <position position="1"/>
    </location>
</feature>
<evidence type="ECO:0000259" key="1">
    <source>
        <dbReference type="Pfam" id="PF07992"/>
    </source>
</evidence>
<dbReference type="PANTHER" id="PTHR43014:SF2">
    <property type="entry name" value="MERCURIC REDUCTASE"/>
    <property type="match status" value="1"/>
</dbReference>
<dbReference type="InterPro" id="IPR023753">
    <property type="entry name" value="FAD/NAD-binding_dom"/>
</dbReference>
<gene>
    <name evidence="2" type="ORF">METZ01_LOCUS292603</name>
</gene>
<dbReference type="PANTHER" id="PTHR43014">
    <property type="entry name" value="MERCURIC REDUCTASE"/>
    <property type="match status" value="1"/>
</dbReference>
<protein>
    <recommendedName>
        <fullName evidence="1">FAD/NAD(P)-binding domain-containing protein</fullName>
    </recommendedName>
</protein>
<dbReference type="EMBL" id="UINC01089017">
    <property type="protein sequence ID" value="SVC39749.1"/>
    <property type="molecule type" value="Genomic_DNA"/>
</dbReference>
<accession>A0A382LSQ1</accession>
<reference evidence="2" key="1">
    <citation type="submission" date="2018-05" db="EMBL/GenBank/DDBJ databases">
        <authorList>
            <person name="Lanie J.A."/>
            <person name="Ng W.-L."/>
            <person name="Kazmierczak K.M."/>
            <person name="Andrzejewski T.M."/>
            <person name="Davidsen T.M."/>
            <person name="Wayne K.J."/>
            <person name="Tettelin H."/>
            <person name="Glass J.I."/>
            <person name="Rusch D."/>
            <person name="Podicherti R."/>
            <person name="Tsui H.-C.T."/>
            <person name="Winkler M.E."/>
        </authorList>
    </citation>
    <scope>NUCLEOTIDE SEQUENCE</scope>
</reference>
<organism evidence="2">
    <name type="scientific">marine metagenome</name>
    <dbReference type="NCBI Taxonomy" id="408172"/>
    <lineage>
        <taxon>unclassified sequences</taxon>
        <taxon>metagenomes</taxon>
        <taxon>ecological metagenomes</taxon>
    </lineage>
</organism>
<evidence type="ECO:0000313" key="2">
    <source>
        <dbReference type="EMBL" id="SVC39749.1"/>
    </source>
</evidence>
<name>A0A382LSQ1_9ZZZZ</name>
<sequence>VALAEKKWGGGDCTWTGCVPSKSLLKAAKIAHDMRNAHRFWIDATEPQVDLKAVMARVKSVVEEVYRAESPEKLRASGIDVFLGSTRFLDDHIIETGGETLTGRRFLIATGARPAIPASMT</sequence>
<dbReference type="AlphaFoldDB" id="A0A382LSQ1"/>
<dbReference type="PRINTS" id="PR00411">
    <property type="entry name" value="PNDRDTASEI"/>
</dbReference>